<feature type="compositionally biased region" description="Low complexity" evidence="1">
    <location>
        <begin position="66"/>
        <end position="83"/>
    </location>
</feature>
<name>A0A6N7PVP1_9BACT</name>
<proteinExistence type="predicted"/>
<gene>
    <name evidence="2" type="ORF">GF068_21725</name>
</gene>
<dbReference type="OrthoDB" id="5526195at2"/>
<dbReference type="InterPro" id="IPR017956">
    <property type="entry name" value="AT_hook_DNA-bd_motif"/>
</dbReference>
<feature type="compositionally biased region" description="Polar residues" evidence="1">
    <location>
        <begin position="167"/>
        <end position="180"/>
    </location>
</feature>
<feature type="region of interest" description="Disordered" evidence="1">
    <location>
        <begin position="167"/>
        <end position="212"/>
    </location>
</feature>
<dbReference type="GO" id="GO:0003677">
    <property type="term" value="F:DNA binding"/>
    <property type="evidence" value="ECO:0007669"/>
    <property type="project" value="InterPro"/>
</dbReference>
<comment type="caution">
    <text evidence="2">The sequence shown here is derived from an EMBL/GenBank/DDBJ whole genome shotgun (WGS) entry which is preliminary data.</text>
</comment>
<dbReference type="PRINTS" id="PR00929">
    <property type="entry name" value="ATHOOK"/>
</dbReference>
<feature type="region of interest" description="Disordered" evidence="1">
    <location>
        <begin position="66"/>
        <end position="96"/>
    </location>
</feature>
<dbReference type="EMBL" id="WJIE01000006">
    <property type="protein sequence ID" value="MRG94520.1"/>
    <property type="molecule type" value="Genomic_DNA"/>
</dbReference>
<evidence type="ECO:0000313" key="2">
    <source>
        <dbReference type="EMBL" id="MRG94520.1"/>
    </source>
</evidence>
<sequence>MATDAFEQQIVELVRKMPDQAILALVKDKLGQAVTAAPAAAPLVAAAATRGRGRPARVPQALVAAPEAPAPAKRGRAAAPAAPAKRKPGRPKKTAALSAERQEVLNSVERIVKASNGVSASDVARQAGIPQTRAAAALKELKLAKRIFQGGDRRFARYAADLKTAEQASLNARKTASGPSTAGAPAKKAAPAAKGGRKRGGGQAPAAQPAAK</sequence>
<organism evidence="2 3">
    <name type="scientific">Polyangium spumosum</name>
    <dbReference type="NCBI Taxonomy" id="889282"/>
    <lineage>
        <taxon>Bacteria</taxon>
        <taxon>Pseudomonadati</taxon>
        <taxon>Myxococcota</taxon>
        <taxon>Polyangia</taxon>
        <taxon>Polyangiales</taxon>
        <taxon>Polyangiaceae</taxon>
        <taxon>Polyangium</taxon>
    </lineage>
</organism>
<dbReference type="RefSeq" id="WP_153821367.1">
    <property type="nucleotide sequence ID" value="NZ_WJIE01000006.1"/>
</dbReference>
<dbReference type="Proteomes" id="UP000440224">
    <property type="component" value="Unassembled WGS sequence"/>
</dbReference>
<evidence type="ECO:0000256" key="1">
    <source>
        <dbReference type="SAM" id="MobiDB-lite"/>
    </source>
</evidence>
<dbReference type="SMART" id="SM00384">
    <property type="entry name" value="AT_hook"/>
    <property type="match status" value="2"/>
</dbReference>
<keyword evidence="3" id="KW-1185">Reference proteome</keyword>
<evidence type="ECO:0000313" key="3">
    <source>
        <dbReference type="Proteomes" id="UP000440224"/>
    </source>
</evidence>
<feature type="compositionally biased region" description="Low complexity" evidence="1">
    <location>
        <begin position="182"/>
        <end position="194"/>
    </location>
</feature>
<feature type="compositionally biased region" description="Basic residues" evidence="1">
    <location>
        <begin position="84"/>
        <end position="93"/>
    </location>
</feature>
<accession>A0A6N7PVP1</accession>
<dbReference type="AlphaFoldDB" id="A0A6N7PVP1"/>
<protein>
    <submittedName>
        <fullName evidence="2">Uncharacterized protein</fullName>
    </submittedName>
</protein>
<reference evidence="2 3" key="1">
    <citation type="submission" date="2019-10" db="EMBL/GenBank/DDBJ databases">
        <title>A soil myxobacterium in the family Polyangiaceae.</title>
        <authorList>
            <person name="Li Y."/>
            <person name="Wang J."/>
        </authorList>
    </citation>
    <scope>NUCLEOTIDE SEQUENCE [LARGE SCALE GENOMIC DNA]</scope>
    <source>
        <strain evidence="2 3">DSM 14734</strain>
    </source>
</reference>